<dbReference type="OrthoDB" id="191601at2759"/>
<evidence type="ECO:0000313" key="2">
    <source>
        <dbReference type="Proteomes" id="UP000019375"/>
    </source>
</evidence>
<name>A0A8J2X7P7_ZYGB2</name>
<dbReference type="PANTHER" id="PTHR17985:SF8">
    <property type="entry name" value="TRANSPORT AND GOLGI ORGANIZATION PROTEIN 2 HOMOLOG"/>
    <property type="match status" value="1"/>
</dbReference>
<dbReference type="PANTHER" id="PTHR17985">
    <property type="entry name" value="SER/THR-RICH PROTEIN T10 IN DGCR REGION"/>
    <property type="match status" value="1"/>
</dbReference>
<reference evidence="2" key="1">
    <citation type="journal article" date="2013" name="Genome Announc.">
        <title>Genome sequence of the food spoilage yeast Zygosaccharomyces bailii CLIB 213(T).</title>
        <authorList>
            <person name="Galeote V."/>
            <person name="Bigey F."/>
            <person name="Devillers H."/>
            <person name="Neuveglise C."/>
            <person name="Dequin S."/>
        </authorList>
    </citation>
    <scope>NUCLEOTIDE SEQUENCE [LARGE SCALE GENOMIC DNA]</scope>
    <source>
        <strain evidence="2">CLIB 213 / ATCC 58445 / CBS 680 / CCRC 21525 / NBRC 1098 / NCYC 1416 / NRRL Y-2227</strain>
    </source>
</reference>
<accession>A0A8J2X7P7</accession>
<dbReference type="AlphaFoldDB" id="A0A8J2X7P7"/>
<protein>
    <submittedName>
        <fullName evidence="1">ZYBA0S03-01662g1_1</fullName>
    </submittedName>
</protein>
<proteinExistence type="predicted"/>
<gene>
    <name evidence="1" type="ORF">BN860_01662g</name>
</gene>
<evidence type="ECO:0000313" key="1">
    <source>
        <dbReference type="EMBL" id="CDF88775.1"/>
    </source>
</evidence>
<dbReference type="GO" id="GO:0007030">
    <property type="term" value="P:Golgi organization"/>
    <property type="evidence" value="ECO:0007669"/>
    <property type="project" value="TreeGrafter"/>
</dbReference>
<dbReference type="EMBL" id="HG316456">
    <property type="protein sequence ID" value="CDF88775.1"/>
    <property type="molecule type" value="Genomic_DNA"/>
</dbReference>
<dbReference type="Pfam" id="PF05742">
    <property type="entry name" value="TANGO2"/>
    <property type="match status" value="1"/>
</dbReference>
<dbReference type="GO" id="GO:0009306">
    <property type="term" value="P:protein secretion"/>
    <property type="evidence" value="ECO:0007669"/>
    <property type="project" value="TreeGrafter"/>
</dbReference>
<sequence length="308" mass="35675">MCLLLASRAHPDYELVLISNRDEFFGREAITTRWNDDDYVLCPCDVPLTLDSHRFGTWCGINKAGNVATILNLKLDNVYNRENLPHLTSRGKVPSAYLSDRKSPFEDWNTYGKFADHYDGLNSTGDFNFFYGNCREANYRIIDSLTNTFTVLQDSDPTSDDSYVVVCNEPFHPRESHWKKMQLAKEHLRNLIQKNNQINQEAFIAECFNVASINPYKDHNDDTMMKSDRITREAIFVPPLKVVTKPSFGKTTQERFYGTRSQIVILVNKERTKITFVERVIHNSEDKIELRSPEKPAEQVKFVFDLIN</sequence>
<dbReference type="Proteomes" id="UP000019375">
    <property type="component" value="Unassembled WGS sequence"/>
</dbReference>
<dbReference type="GO" id="GO:0005794">
    <property type="term" value="C:Golgi apparatus"/>
    <property type="evidence" value="ECO:0007669"/>
    <property type="project" value="TreeGrafter"/>
</dbReference>
<dbReference type="InterPro" id="IPR008551">
    <property type="entry name" value="TANGO2"/>
</dbReference>
<keyword evidence="2" id="KW-1185">Reference proteome</keyword>
<organism evidence="1 2">
    <name type="scientific">Zygosaccharomyces bailii (strain CLIB 213 / ATCC 58445 / CBS 680 / BCRC 21525 / NBRC 1098 / NCYC 1416 / NRRL Y-2227)</name>
    <dbReference type="NCBI Taxonomy" id="1333698"/>
    <lineage>
        <taxon>Eukaryota</taxon>
        <taxon>Fungi</taxon>
        <taxon>Dikarya</taxon>
        <taxon>Ascomycota</taxon>
        <taxon>Saccharomycotina</taxon>
        <taxon>Saccharomycetes</taxon>
        <taxon>Saccharomycetales</taxon>
        <taxon>Saccharomycetaceae</taxon>
        <taxon>Zygosaccharomyces</taxon>
    </lineage>
</organism>